<comment type="caution">
    <text evidence="2">The sequence shown here is derived from an EMBL/GenBank/DDBJ whole genome shotgun (WGS) entry which is preliminary data.</text>
</comment>
<dbReference type="EMBL" id="JACSDY010000001">
    <property type="protein sequence ID" value="KAF7438630.1"/>
    <property type="molecule type" value="Genomic_DNA"/>
</dbReference>
<protein>
    <submittedName>
        <fullName evidence="2">Uncharacterized protein</fullName>
    </submittedName>
</protein>
<keyword evidence="3" id="KW-1185">Reference proteome</keyword>
<organism evidence="2 3">
    <name type="scientific">Vespula pensylvanica</name>
    <name type="common">Western yellow jacket</name>
    <name type="synonym">Wasp</name>
    <dbReference type="NCBI Taxonomy" id="30213"/>
    <lineage>
        <taxon>Eukaryota</taxon>
        <taxon>Metazoa</taxon>
        <taxon>Ecdysozoa</taxon>
        <taxon>Arthropoda</taxon>
        <taxon>Hexapoda</taxon>
        <taxon>Insecta</taxon>
        <taxon>Pterygota</taxon>
        <taxon>Neoptera</taxon>
        <taxon>Endopterygota</taxon>
        <taxon>Hymenoptera</taxon>
        <taxon>Apocrita</taxon>
        <taxon>Aculeata</taxon>
        <taxon>Vespoidea</taxon>
        <taxon>Vespidae</taxon>
        <taxon>Vespinae</taxon>
        <taxon>Vespula</taxon>
    </lineage>
</organism>
<dbReference type="AlphaFoldDB" id="A0A834PFL7"/>
<dbReference type="Proteomes" id="UP000600918">
    <property type="component" value="Unassembled WGS sequence"/>
</dbReference>
<reference evidence="2" key="1">
    <citation type="journal article" date="2020" name="G3 (Bethesda)">
        <title>High-Quality Assemblies for Three Invasive Social Wasps from the &lt;i&gt;Vespula&lt;/i&gt; Genus.</title>
        <authorList>
            <person name="Harrop T.W.R."/>
            <person name="Guhlin J."/>
            <person name="McLaughlin G.M."/>
            <person name="Permina E."/>
            <person name="Stockwell P."/>
            <person name="Gilligan J."/>
            <person name="Le Lec M.F."/>
            <person name="Gruber M.A.M."/>
            <person name="Quinn O."/>
            <person name="Lovegrove M."/>
            <person name="Duncan E.J."/>
            <person name="Remnant E.J."/>
            <person name="Van Eeckhoven J."/>
            <person name="Graham B."/>
            <person name="Knapp R.A."/>
            <person name="Langford K.W."/>
            <person name="Kronenberg Z."/>
            <person name="Press M.O."/>
            <person name="Eacker S.M."/>
            <person name="Wilson-Rankin E.E."/>
            <person name="Purcell J."/>
            <person name="Lester P.J."/>
            <person name="Dearden P.K."/>
        </authorList>
    </citation>
    <scope>NUCLEOTIDE SEQUENCE</scope>
    <source>
        <strain evidence="2">Volc-1</strain>
    </source>
</reference>
<feature type="compositionally biased region" description="Polar residues" evidence="1">
    <location>
        <begin position="1"/>
        <end position="12"/>
    </location>
</feature>
<proteinExistence type="predicted"/>
<feature type="region of interest" description="Disordered" evidence="1">
    <location>
        <begin position="1"/>
        <end position="36"/>
    </location>
</feature>
<accession>A0A834PFL7</accession>
<evidence type="ECO:0000313" key="2">
    <source>
        <dbReference type="EMBL" id="KAF7438630.1"/>
    </source>
</evidence>
<sequence>MESYMQKKTNIESAAGSRREKEEGEEEKEEEEEEKEEMRRAEACFSFLGQRRCKEPILPLNICVDTFEHLLEGFKERRFLTEPGLRDIIKNSRNSKNTLALRVKGNRCSIERMVSDKII</sequence>
<name>A0A834PFL7_VESPE</name>
<feature type="compositionally biased region" description="Acidic residues" evidence="1">
    <location>
        <begin position="23"/>
        <end position="35"/>
    </location>
</feature>
<gene>
    <name evidence="2" type="ORF">H0235_001021</name>
</gene>
<evidence type="ECO:0000313" key="3">
    <source>
        <dbReference type="Proteomes" id="UP000600918"/>
    </source>
</evidence>
<evidence type="ECO:0000256" key="1">
    <source>
        <dbReference type="SAM" id="MobiDB-lite"/>
    </source>
</evidence>